<proteinExistence type="predicted"/>
<name>A0AAW7ACQ6_9STAP</name>
<reference evidence="1" key="2">
    <citation type="submission" date="2023-03" db="EMBL/GenBank/DDBJ databases">
        <authorList>
            <person name="Vazquez L."/>
            <person name="Rodriguez J."/>
            <person name="Mayo B."/>
            <person name="Florez A.B."/>
        </authorList>
    </citation>
    <scope>NUCLEOTIDE SEQUENCE</scope>
    <source>
        <strain evidence="1">5A3I</strain>
    </source>
</reference>
<gene>
    <name evidence="1" type="ORF">P1A27_00025</name>
</gene>
<protein>
    <submittedName>
        <fullName evidence="1">Uncharacterized protein</fullName>
    </submittedName>
</protein>
<reference evidence="1" key="1">
    <citation type="journal article" date="2023" name="Int. J. Mol. Sci.">
        <title>Antibiotic Resistance/Susceptibility Profiles of Staphylococcus equorum Strains from Cheese, and Genome Analysis for Antibiotic Resistance Genes.</title>
        <authorList>
            <person name="Vazquez L."/>
            <person name="Srednik M.E."/>
            <person name="Rodriguez J."/>
            <person name="Florez A.B."/>
            <person name="Mayo B."/>
        </authorList>
    </citation>
    <scope>NUCLEOTIDE SEQUENCE</scope>
    <source>
        <strain evidence="1">5A3I</strain>
    </source>
</reference>
<dbReference type="EMBL" id="JARGCK010000001">
    <property type="protein sequence ID" value="MDK9864362.1"/>
    <property type="molecule type" value="Genomic_DNA"/>
</dbReference>
<organism evidence="1 2">
    <name type="scientific">Staphylococcus equorum</name>
    <dbReference type="NCBI Taxonomy" id="246432"/>
    <lineage>
        <taxon>Bacteria</taxon>
        <taxon>Bacillati</taxon>
        <taxon>Bacillota</taxon>
        <taxon>Bacilli</taxon>
        <taxon>Bacillales</taxon>
        <taxon>Staphylococcaceae</taxon>
        <taxon>Staphylococcus</taxon>
    </lineage>
</organism>
<comment type="caution">
    <text evidence="1">The sequence shown here is derived from an EMBL/GenBank/DDBJ whole genome shotgun (WGS) entry which is preliminary data.</text>
</comment>
<accession>A0AAW7ACQ6</accession>
<dbReference type="Proteomes" id="UP001174037">
    <property type="component" value="Unassembled WGS sequence"/>
</dbReference>
<dbReference type="RefSeq" id="WP_285322680.1">
    <property type="nucleotide sequence ID" value="NZ_JARGCE010000001.1"/>
</dbReference>
<evidence type="ECO:0000313" key="1">
    <source>
        <dbReference type="EMBL" id="MDK9864362.1"/>
    </source>
</evidence>
<dbReference type="AlphaFoldDB" id="A0AAW7ACQ6"/>
<sequence length="537" mass="62359">MSKKHEKKFKDIGEGSEFDDFLYNFLHKLGSGSKSKIYPEFMNKFISDKINLLLQKNIHNLNERESLENPMSNLIVPKGESINMPCIWAIELYPPSELAILKDIFNQKGWDKINKSFNQKSHNDVLKSFRATQNFGWWKLATFQSQNSKYIIPNSIKTNIPTKFDHIDLHAIQVGSGLTAIIGKFSLNESFSNELTEDWHKQYEPQMLKINNTIKPLNRKEVATSQIKAKKNSAYSSVRRWMKNNLPGFFSTNNQNQPLFDLNLFEILSSKSYYKYTDAYYAIGLDRPLIQITTPELPNIYLTEIESSIYQSEDIEPLWTLWGNRKKIFESLNSDQELFIQLDSEQSLSNYIDKIARYNLLLLAVTSFLTSLEKIHSEARDQAIKDYNKFNVESLKKLRSNFFTISLNLSSLQHDLISYWDFINNYNEILHFDLKFVKRDSFMDMNSNQDRVEDFNKMLEERHKKAIQKLIDADESYRNIINSITSLSVSEDNSKIGRMAIYVSISSLVVAGITLLFSDIGSKSIVQRIISYILSLI</sequence>
<evidence type="ECO:0000313" key="2">
    <source>
        <dbReference type="Proteomes" id="UP001174037"/>
    </source>
</evidence>